<gene>
    <name evidence="2" type="ORF">SAMN04488557_3020</name>
</gene>
<evidence type="ECO:0000256" key="1">
    <source>
        <dbReference type="SAM" id="MobiDB-lite"/>
    </source>
</evidence>
<feature type="region of interest" description="Disordered" evidence="1">
    <location>
        <begin position="1"/>
        <end position="20"/>
    </location>
</feature>
<keyword evidence="3" id="KW-1185">Reference proteome</keyword>
<evidence type="ECO:0000313" key="2">
    <source>
        <dbReference type="EMBL" id="SFV37152.1"/>
    </source>
</evidence>
<accession>A0A1I7NRD4</accession>
<protein>
    <submittedName>
        <fullName evidence="2">Uncharacterized protein</fullName>
    </submittedName>
</protein>
<dbReference type="STRING" id="51670.SAMN04488557_3020"/>
<proteinExistence type="predicted"/>
<dbReference type="AlphaFoldDB" id="A0A1I7NRD4"/>
<dbReference type="EMBL" id="FPCH01000003">
    <property type="protein sequence ID" value="SFV37152.1"/>
    <property type="molecule type" value="Genomic_DNA"/>
</dbReference>
<name>A0A1I7NRD4_9HYPH</name>
<feature type="region of interest" description="Disordered" evidence="1">
    <location>
        <begin position="42"/>
        <end position="73"/>
    </location>
</feature>
<sequence length="73" mass="7458">MGNCHGGSGTPHTCEQATEHQEKTAILNRVQLNGVISHLESASPVGAPVGDPENPGVPFVEISPSAPTLSLTS</sequence>
<dbReference type="Proteomes" id="UP000199423">
    <property type="component" value="Unassembled WGS sequence"/>
</dbReference>
<reference evidence="3" key="1">
    <citation type="submission" date="2016-10" db="EMBL/GenBank/DDBJ databases">
        <authorList>
            <person name="Varghese N."/>
            <person name="Submissions S."/>
        </authorList>
    </citation>
    <scope>NUCLEOTIDE SEQUENCE [LARGE SCALE GENOMIC DNA]</scope>
    <source>
        <strain evidence="3">DSM 1565</strain>
    </source>
</reference>
<organism evidence="2 3">
    <name type="scientific">Hyphomicrobium facile</name>
    <dbReference type="NCBI Taxonomy" id="51670"/>
    <lineage>
        <taxon>Bacteria</taxon>
        <taxon>Pseudomonadati</taxon>
        <taxon>Pseudomonadota</taxon>
        <taxon>Alphaproteobacteria</taxon>
        <taxon>Hyphomicrobiales</taxon>
        <taxon>Hyphomicrobiaceae</taxon>
        <taxon>Hyphomicrobium</taxon>
    </lineage>
</organism>
<evidence type="ECO:0000313" key="3">
    <source>
        <dbReference type="Proteomes" id="UP000199423"/>
    </source>
</evidence>